<feature type="domain" description="Tyr recombinase" evidence="4">
    <location>
        <begin position="12"/>
        <end position="182"/>
    </location>
</feature>
<accession>A0ABM8VZZ6</accession>
<reference evidence="5 6" key="1">
    <citation type="submission" date="2021-06" db="EMBL/GenBank/DDBJ databases">
        <authorList>
            <person name="Kallberg Y."/>
            <person name="Tangrot J."/>
            <person name="Rosling A."/>
        </authorList>
    </citation>
    <scope>NUCLEOTIDE SEQUENCE [LARGE SCALE GENOMIC DNA]</scope>
    <source>
        <strain evidence="5 6">120-4 pot B 10/14</strain>
    </source>
</reference>
<dbReference type="PANTHER" id="PTHR30349">
    <property type="entry name" value="PHAGE INTEGRASE-RELATED"/>
    <property type="match status" value="1"/>
</dbReference>
<keyword evidence="6" id="KW-1185">Reference proteome</keyword>
<dbReference type="PANTHER" id="PTHR30349:SF41">
    <property type="entry name" value="INTEGRASE_RECOMBINASE PROTEIN MJ0367-RELATED"/>
    <property type="match status" value="1"/>
</dbReference>
<dbReference type="InterPro" id="IPR011010">
    <property type="entry name" value="DNA_brk_join_enz"/>
</dbReference>
<organism evidence="5 6">
    <name type="scientific">Gigaspora margarita</name>
    <dbReference type="NCBI Taxonomy" id="4874"/>
    <lineage>
        <taxon>Eukaryota</taxon>
        <taxon>Fungi</taxon>
        <taxon>Fungi incertae sedis</taxon>
        <taxon>Mucoromycota</taxon>
        <taxon>Glomeromycotina</taxon>
        <taxon>Glomeromycetes</taxon>
        <taxon>Diversisporales</taxon>
        <taxon>Gigasporaceae</taxon>
        <taxon>Gigaspora</taxon>
    </lineage>
</organism>
<evidence type="ECO:0000313" key="5">
    <source>
        <dbReference type="EMBL" id="CAG8489692.1"/>
    </source>
</evidence>
<dbReference type="Pfam" id="PF00589">
    <property type="entry name" value="Phage_integrase"/>
    <property type="match status" value="1"/>
</dbReference>
<dbReference type="PROSITE" id="PS51898">
    <property type="entry name" value="TYR_RECOMBINASE"/>
    <property type="match status" value="1"/>
</dbReference>
<keyword evidence="2" id="KW-0233">DNA recombination</keyword>
<feature type="non-terminal residue" evidence="5">
    <location>
        <position position="379"/>
    </location>
</feature>
<dbReference type="EMBL" id="CAJVQB010000449">
    <property type="protein sequence ID" value="CAG8489692.1"/>
    <property type="molecule type" value="Genomic_DNA"/>
</dbReference>
<dbReference type="SUPFAM" id="SSF56349">
    <property type="entry name" value="DNA breaking-rejoining enzymes"/>
    <property type="match status" value="1"/>
</dbReference>
<dbReference type="Proteomes" id="UP000789901">
    <property type="component" value="Unassembled WGS sequence"/>
</dbReference>
<evidence type="ECO:0000256" key="1">
    <source>
        <dbReference type="ARBA" id="ARBA00023125"/>
    </source>
</evidence>
<gene>
    <name evidence="5" type="ORF">GMARGA_LOCUS1658</name>
</gene>
<sequence length="379" mass="44998">MINRIIPVVQRKFFTTINEKELEQLKQARYEKENQVYQRNSLILDFLFYMGLRVSELVNIRHCDYQDKSLKVYGKGNKIRYIPVPDFLVKYFNSFCQDYLFTTKNKKRLNPIQIRIMIYKKTKKAGIEKHISPHTFRRSFATLLNNIEVRLTTIQKLLGHRSIETTTGYIHNSYEEIYKDYIGGVAVILVALGYGYKIKVDRNQLTLKKNDREHEKKHKHNETRICELEKKNGHEQRQIDEQRKEINDLKDQMAKVKDLSDKVETGQDKILNDLNNLSFPEGYAPIYKKFSDLLDEDYLTKIIITSRGTGKSHNVKSSLEPWRKILNKYCFEYTQEKISIKDFEEVWEAITRGIKYKGVMRLHFIELYKSEDARELLDG</sequence>
<dbReference type="InterPro" id="IPR013762">
    <property type="entry name" value="Integrase-like_cat_sf"/>
</dbReference>
<evidence type="ECO:0000256" key="3">
    <source>
        <dbReference type="SAM" id="Coils"/>
    </source>
</evidence>
<proteinExistence type="predicted"/>
<keyword evidence="3" id="KW-0175">Coiled coil</keyword>
<keyword evidence="1" id="KW-0238">DNA-binding</keyword>
<evidence type="ECO:0000259" key="4">
    <source>
        <dbReference type="PROSITE" id="PS51898"/>
    </source>
</evidence>
<comment type="caution">
    <text evidence="5">The sequence shown here is derived from an EMBL/GenBank/DDBJ whole genome shotgun (WGS) entry which is preliminary data.</text>
</comment>
<dbReference type="Gene3D" id="1.10.443.10">
    <property type="entry name" value="Intergrase catalytic core"/>
    <property type="match status" value="1"/>
</dbReference>
<feature type="coiled-coil region" evidence="3">
    <location>
        <begin position="232"/>
        <end position="259"/>
    </location>
</feature>
<evidence type="ECO:0000313" key="6">
    <source>
        <dbReference type="Proteomes" id="UP000789901"/>
    </source>
</evidence>
<dbReference type="InterPro" id="IPR002104">
    <property type="entry name" value="Integrase_catalytic"/>
</dbReference>
<protein>
    <submittedName>
        <fullName evidence="5">13537_t:CDS:1</fullName>
    </submittedName>
</protein>
<evidence type="ECO:0000256" key="2">
    <source>
        <dbReference type="ARBA" id="ARBA00023172"/>
    </source>
</evidence>
<dbReference type="InterPro" id="IPR050090">
    <property type="entry name" value="Tyrosine_recombinase_XerCD"/>
</dbReference>
<name>A0ABM8VZZ6_GIGMA</name>